<name>A0ABU6WSC9_9FABA</name>
<evidence type="ECO:0000313" key="2">
    <source>
        <dbReference type="Proteomes" id="UP001341840"/>
    </source>
</evidence>
<dbReference type="EMBL" id="JASCZI010182611">
    <property type="protein sequence ID" value="MED6188274.1"/>
    <property type="molecule type" value="Genomic_DNA"/>
</dbReference>
<keyword evidence="2" id="KW-1185">Reference proteome</keyword>
<organism evidence="1 2">
    <name type="scientific">Stylosanthes scabra</name>
    <dbReference type="NCBI Taxonomy" id="79078"/>
    <lineage>
        <taxon>Eukaryota</taxon>
        <taxon>Viridiplantae</taxon>
        <taxon>Streptophyta</taxon>
        <taxon>Embryophyta</taxon>
        <taxon>Tracheophyta</taxon>
        <taxon>Spermatophyta</taxon>
        <taxon>Magnoliopsida</taxon>
        <taxon>eudicotyledons</taxon>
        <taxon>Gunneridae</taxon>
        <taxon>Pentapetalae</taxon>
        <taxon>rosids</taxon>
        <taxon>fabids</taxon>
        <taxon>Fabales</taxon>
        <taxon>Fabaceae</taxon>
        <taxon>Papilionoideae</taxon>
        <taxon>50 kb inversion clade</taxon>
        <taxon>dalbergioids sensu lato</taxon>
        <taxon>Dalbergieae</taxon>
        <taxon>Pterocarpus clade</taxon>
        <taxon>Stylosanthes</taxon>
    </lineage>
</organism>
<dbReference type="Proteomes" id="UP001341840">
    <property type="component" value="Unassembled WGS sequence"/>
</dbReference>
<sequence length="184" mass="21408">MTSSILLPIFNAHSFVLQYMMIREKGGLHIGCTKGVVKSSLKRRNIKQLARQMIREEEPNKYFAAWRSSKDLETDNGDSDKVVKEEHSAERRMVQTKLERGNLKNSSTLFSKVEKSTWQLETLMLLWLLTKNMEVLKRMLTQCKIFNPSLIEEDWRIWVSLEISSHGGIEAAKIDLSKKDWRGH</sequence>
<gene>
    <name evidence="1" type="ORF">PIB30_084404</name>
</gene>
<proteinExistence type="predicted"/>
<comment type="caution">
    <text evidence="1">The sequence shown here is derived from an EMBL/GenBank/DDBJ whole genome shotgun (WGS) entry which is preliminary data.</text>
</comment>
<protein>
    <submittedName>
        <fullName evidence="1">Uncharacterized protein</fullName>
    </submittedName>
</protein>
<reference evidence="1 2" key="1">
    <citation type="journal article" date="2023" name="Plants (Basel)">
        <title>Bridging the Gap: Combining Genomics and Transcriptomics Approaches to Understand Stylosanthes scabra, an Orphan Legume from the Brazilian Caatinga.</title>
        <authorList>
            <person name="Ferreira-Neto J.R.C."/>
            <person name="da Silva M.D."/>
            <person name="Binneck E."/>
            <person name="de Melo N.F."/>
            <person name="da Silva R.H."/>
            <person name="de Melo A.L.T.M."/>
            <person name="Pandolfi V."/>
            <person name="Bustamante F.O."/>
            <person name="Brasileiro-Vidal A.C."/>
            <person name="Benko-Iseppon A.M."/>
        </authorList>
    </citation>
    <scope>NUCLEOTIDE SEQUENCE [LARGE SCALE GENOMIC DNA]</scope>
    <source>
        <tissue evidence="1">Leaves</tissue>
    </source>
</reference>
<evidence type="ECO:0000313" key="1">
    <source>
        <dbReference type="EMBL" id="MED6188274.1"/>
    </source>
</evidence>
<accession>A0ABU6WSC9</accession>